<comment type="similarity">
    <text evidence="1 3">Belongs to the peptidase A1 family.</text>
</comment>
<gene>
    <name evidence="6" type="ORF">STAS_35139</name>
</gene>
<dbReference type="GO" id="GO:0006508">
    <property type="term" value="P:proteolysis"/>
    <property type="evidence" value="ECO:0007669"/>
    <property type="project" value="UniProtKB-KW"/>
</dbReference>
<accession>A0A5A7RJK0</accession>
<protein>
    <submittedName>
        <fullName evidence="6">Eukaryotic aspartyl protease family protein</fullName>
    </submittedName>
</protein>
<dbReference type="InterPro" id="IPR021109">
    <property type="entry name" value="Peptidase_aspartic_dom_sf"/>
</dbReference>
<evidence type="ECO:0000256" key="1">
    <source>
        <dbReference type="ARBA" id="ARBA00007447"/>
    </source>
</evidence>
<dbReference type="PANTHER" id="PTHR13683:SF265">
    <property type="entry name" value="PROTEIN ASPARTIC PROTEASE IN GUARD CELL 2"/>
    <property type="match status" value="1"/>
</dbReference>
<evidence type="ECO:0000256" key="2">
    <source>
        <dbReference type="PIRSR" id="PIRSR601461-1"/>
    </source>
</evidence>
<dbReference type="PROSITE" id="PS51767">
    <property type="entry name" value="PEPTIDASE_A1"/>
    <property type="match status" value="2"/>
</dbReference>
<dbReference type="SUPFAM" id="SSF50630">
    <property type="entry name" value="Acid proteases"/>
    <property type="match status" value="2"/>
</dbReference>
<dbReference type="InterPro" id="IPR001461">
    <property type="entry name" value="Aspartic_peptidase_A1"/>
</dbReference>
<keyword evidence="3 6" id="KW-0645">Protease</keyword>
<feature type="signal peptide" evidence="4">
    <location>
        <begin position="1"/>
        <end position="21"/>
    </location>
</feature>
<evidence type="ECO:0000313" key="6">
    <source>
        <dbReference type="EMBL" id="GER57329.1"/>
    </source>
</evidence>
<keyword evidence="3" id="KW-0378">Hydrolase</keyword>
<feature type="domain" description="Peptidase A1" evidence="5">
    <location>
        <begin position="429"/>
        <end position="775"/>
    </location>
</feature>
<dbReference type="Pfam" id="PF14541">
    <property type="entry name" value="TAXi_C"/>
    <property type="match status" value="2"/>
</dbReference>
<dbReference type="InterPro" id="IPR033121">
    <property type="entry name" value="PEPTIDASE_A1"/>
</dbReference>
<evidence type="ECO:0000259" key="5">
    <source>
        <dbReference type="PROSITE" id="PS51767"/>
    </source>
</evidence>
<feature type="chain" id="PRO_5022872089" evidence="4">
    <location>
        <begin position="22"/>
        <end position="779"/>
    </location>
</feature>
<organism evidence="6 7">
    <name type="scientific">Striga asiatica</name>
    <name type="common">Asiatic witchweed</name>
    <name type="synonym">Buchnera asiatica</name>
    <dbReference type="NCBI Taxonomy" id="4170"/>
    <lineage>
        <taxon>Eukaryota</taxon>
        <taxon>Viridiplantae</taxon>
        <taxon>Streptophyta</taxon>
        <taxon>Embryophyta</taxon>
        <taxon>Tracheophyta</taxon>
        <taxon>Spermatophyta</taxon>
        <taxon>Magnoliopsida</taxon>
        <taxon>eudicotyledons</taxon>
        <taxon>Gunneridae</taxon>
        <taxon>Pentapetalae</taxon>
        <taxon>asterids</taxon>
        <taxon>lamiids</taxon>
        <taxon>Lamiales</taxon>
        <taxon>Orobanchaceae</taxon>
        <taxon>Buchnereae</taxon>
        <taxon>Striga</taxon>
    </lineage>
</organism>
<comment type="caution">
    <text evidence="6">The sequence shown here is derived from an EMBL/GenBank/DDBJ whole genome shotgun (WGS) entry which is preliminary data.</text>
</comment>
<keyword evidence="3" id="KW-0064">Aspartyl protease</keyword>
<dbReference type="Gene3D" id="2.40.70.10">
    <property type="entry name" value="Acid Proteases"/>
    <property type="match status" value="4"/>
</dbReference>
<feature type="active site" evidence="2">
    <location>
        <position position="661"/>
    </location>
</feature>
<dbReference type="PROSITE" id="PS00141">
    <property type="entry name" value="ASP_PROTEASE"/>
    <property type="match status" value="1"/>
</dbReference>
<dbReference type="PANTHER" id="PTHR13683">
    <property type="entry name" value="ASPARTYL PROTEASES"/>
    <property type="match status" value="1"/>
</dbReference>
<reference evidence="7" key="1">
    <citation type="journal article" date="2019" name="Curr. Biol.">
        <title>Genome Sequence of Striga asiatica Provides Insight into the Evolution of Plant Parasitism.</title>
        <authorList>
            <person name="Yoshida S."/>
            <person name="Kim S."/>
            <person name="Wafula E.K."/>
            <person name="Tanskanen J."/>
            <person name="Kim Y.M."/>
            <person name="Honaas L."/>
            <person name="Yang Z."/>
            <person name="Spallek T."/>
            <person name="Conn C.E."/>
            <person name="Ichihashi Y."/>
            <person name="Cheong K."/>
            <person name="Cui S."/>
            <person name="Der J.P."/>
            <person name="Gundlach H."/>
            <person name="Jiao Y."/>
            <person name="Hori C."/>
            <person name="Ishida J.K."/>
            <person name="Kasahara H."/>
            <person name="Kiba T."/>
            <person name="Kim M.S."/>
            <person name="Koo N."/>
            <person name="Laohavisit A."/>
            <person name="Lee Y.H."/>
            <person name="Lumba S."/>
            <person name="McCourt P."/>
            <person name="Mortimer J.C."/>
            <person name="Mutuku J.M."/>
            <person name="Nomura T."/>
            <person name="Sasaki-Sekimoto Y."/>
            <person name="Seto Y."/>
            <person name="Wang Y."/>
            <person name="Wakatake T."/>
            <person name="Sakakibara H."/>
            <person name="Demura T."/>
            <person name="Yamaguchi S."/>
            <person name="Yoneyama K."/>
            <person name="Manabe R.I."/>
            <person name="Nelson D.C."/>
            <person name="Schulman A.H."/>
            <person name="Timko M.P."/>
            <person name="dePamphilis C.W."/>
            <person name="Choi D."/>
            <person name="Shirasu K."/>
        </authorList>
    </citation>
    <scope>NUCLEOTIDE SEQUENCE [LARGE SCALE GENOMIC DNA]</scope>
    <source>
        <strain evidence="7">cv. UVA1</strain>
    </source>
</reference>
<dbReference type="InterPro" id="IPR032861">
    <property type="entry name" value="TAXi_N"/>
</dbReference>
<dbReference type="PRINTS" id="PR00792">
    <property type="entry name" value="PEPSIN"/>
</dbReference>
<dbReference type="InterPro" id="IPR032799">
    <property type="entry name" value="TAXi_C"/>
</dbReference>
<evidence type="ECO:0000256" key="3">
    <source>
        <dbReference type="RuleBase" id="RU000454"/>
    </source>
</evidence>
<keyword evidence="7" id="KW-1185">Reference proteome</keyword>
<dbReference type="AlphaFoldDB" id="A0A5A7RJK0"/>
<dbReference type="OrthoDB" id="2747330at2759"/>
<proteinExistence type="inferred from homology"/>
<feature type="domain" description="Peptidase A1" evidence="5">
    <location>
        <begin position="1"/>
        <end position="349"/>
    </location>
</feature>
<dbReference type="EMBL" id="BKCP01013292">
    <property type="protein sequence ID" value="GER57329.1"/>
    <property type="molecule type" value="Genomic_DNA"/>
</dbReference>
<feature type="active site" evidence="2">
    <location>
        <position position="447"/>
    </location>
</feature>
<evidence type="ECO:0000313" key="7">
    <source>
        <dbReference type="Proteomes" id="UP000325081"/>
    </source>
</evidence>
<sequence>MLILVAIQALFLLSPPPPAAAAATPTSTSSGHAITFPPYEHLNVQEFISAATNLRPAAAAAAGDHPESKTTETPILPNSTVKLQLVHRDRLSFRGTLALETLTVGHTTIQNVAIGCGHTNRGMFVGAAGLLGIGGGPMSLVGQLGDQAGQAFSYCLVSRGGSPDSRGSLEFGRSVLPAGAAWVPLLRNPRAPSFYYVGLSGLGVGGARVAVPEEAFRLTEPGYGGVVMDTGTAVTRLPAAAYVAFRDAFVAETTNLPRAPGVSIFDTCYDLNGFVTVRVPTVSRADTDPPGAELSDPGGREGDVLLCVRLVTFGSFHNRKHSTRRHPNLLRCIQWVCRVRAEPMTILVASLPFLLLLLLSTTTTTTTTARPTKTLPTTLPLSTRLPLVNLANLSGSEARMRRDAIRTSALVNQLSGSPKTELGLLRGEVAVIVGIGTPPVKQTLVLDTASDLLWLQCKPCENCFVQPDPMFNPAMSTSFHVVPCLGSGDLDANYCGLLDWCRPGCDADGRSCTFAYSYADKSYSRGTLALETLTIGDMEITNAIVGCGQSNSLTTSGVDGILGLSKGSTSIMSQSAKVVGQMFSYCLSGSGGTNGGGWLEFGRSDLPSAAAAWVPLVTNPKIPSFYYVTLTGIGVNGERVPGVTADTFQILEGGDGGAIIDTGTTITRLPEGAYVALRDAFQAKMKGAAPLNYSFFDTCYQVSRSETIPTVSLYLSDEPSPSITSKWPMFEVEQSLNCLAFAPTPPDSSLTIIGNIQQQGTRITVDLGNKNIGLGPDVC</sequence>
<dbReference type="InterPro" id="IPR001969">
    <property type="entry name" value="Aspartic_peptidase_AS"/>
</dbReference>
<dbReference type="GO" id="GO:0004190">
    <property type="term" value="F:aspartic-type endopeptidase activity"/>
    <property type="evidence" value="ECO:0007669"/>
    <property type="project" value="UniProtKB-KW"/>
</dbReference>
<evidence type="ECO:0000256" key="4">
    <source>
        <dbReference type="SAM" id="SignalP"/>
    </source>
</evidence>
<keyword evidence="4" id="KW-0732">Signal</keyword>
<dbReference type="Pfam" id="PF14543">
    <property type="entry name" value="TAXi_N"/>
    <property type="match status" value="2"/>
</dbReference>
<name>A0A5A7RJK0_STRAF</name>
<dbReference type="Proteomes" id="UP000325081">
    <property type="component" value="Unassembled WGS sequence"/>
</dbReference>